<dbReference type="PIRSF" id="PIRSF004557">
    <property type="entry name" value="SecY"/>
    <property type="match status" value="1"/>
</dbReference>
<reference evidence="13 14" key="1">
    <citation type="submission" date="2019-02" db="EMBL/GenBank/DDBJ databases">
        <title>Deep-cultivation of Planctomycetes and their phenomic and genomic characterization uncovers novel biology.</title>
        <authorList>
            <person name="Wiegand S."/>
            <person name="Jogler M."/>
            <person name="Boedeker C."/>
            <person name="Pinto D."/>
            <person name="Vollmers J."/>
            <person name="Rivas-Marin E."/>
            <person name="Kohn T."/>
            <person name="Peeters S.H."/>
            <person name="Heuer A."/>
            <person name="Rast P."/>
            <person name="Oberbeckmann S."/>
            <person name="Bunk B."/>
            <person name="Jeske O."/>
            <person name="Meyerdierks A."/>
            <person name="Storesund J.E."/>
            <person name="Kallscheuer N."/>
            <person name="Luecker S."/>
            <person name="Lage O.M."/>
            <person name="Pohl T."/>
            <person name="Merkel B.J."/>
            <person name="Hornburger P."/>
            <person name="Mueller R.-W."/>
            <person name="Bruemmer F."/>
            <person name="Labrenz M."/>
            <person name="Spormann A.M."/>
            <person name="Op den Camp H."/>
            <person name="Overmann J."/>
            <person name="Amann R."/>
            <person name="Jetten M.S.M."/>
            <person name="Mascher T."/>
            <person name="Medema M.H."/>
            <person name="Devos D.P."/>
            <person name="Kaster A.-K."/>
            <person name="Ovreas L."/>
            <person name="Rohde M."/>
            <person name="Galperin M.Y."/>
            <person name="Jogler C."/>
        </authorList>
    </citation>
    <scope>NUCLEOTIDE SEQUENCE [LARGE SCALE GENOMIC DNA]</scope>
    <source>
        <strain evidence="13 14">Poly30</strain>
    </source>
</reference>
<feature type="transmembrane region" description="Helical" evidence="10">
    <location>
        <begin position="180"/>
        <end position="200"/>
    </location>
</feature>
<comment type="caution">
    <text evidence="10">Lacks conserved residue(s) required for the propagation of feature annotation.</text>
</comment>
<dbReference type="OrthoDB" id="9809248at2"/>
<evidence type="ECO:0000256" key="2">
    <source>
        <dbReference type="ARBA" id="ARBA00005751"/>
    </source>
</evidence>
<accession>A0A518EWD5</accession>
<keyword evidence="4 10" id="KW-0812">Transmembrane</keyword>
<evidence type="ECO:0000256" key="7">
    <source>
        <dbReference type="ARBA" id="ARBA00023010"/>
    </source>
</evidence>
<dbReference type="GO" id="GO:0065002">
    <property type="term" value="P:intracellular protein transmembrane transport"/>
    <property type="evidence" value="ECO:0007669"/>
    <property type="project" value="UniProtKB-UniRule"/>
</dbReference>
<feature type="transmembrane region" description="Helical" evidence="10">
    <location>
        <begin position="353"/>
        <end position="375"/>
    </location>
</feature>
<feature type="transmembrane region" description="Helical" evidence="10">
    <location>
        <begin position="387"/>
        <end position="405"/>
    </location>
</feature>
<evidence type="ECO:0000313" key="14">
    <source>
        <dbReference type="Proteomes" id="UP000320390"/>
    </source>
</evidence>
<keyword evidence="7 10" id="KW-0811">Translocation</keyword>
<comment type="subcellular location">
    <subcellularLocation>
        <location evidence="10">Cell membrane</location>
        <topology evidence="10">Multi-pass membrane protein</topology>
    </subcellularLocation>
    <subcellularLocation>
        <location evidence="1">Membrane</location>
        <topology evidence="1">Multi-pass membrane protein</topology>
    </subcellularLocation>
</comment>
<dbReference type="Proteomes" id="UP000320390">
    <property type="component" value="Chromosome"/>
</dbReference>
<dbReference type="InterPro" id="IPR026593">
    <property type="entry name" value="SecY"/>
</dbReference>
<evidence type="ECO:0000256" key="4">
    <source>
        <dbReference type="ARBA" id="ARBA00022692"/>
    </source>
</evidence>
<dbReference type="AlphaFoldDB" id="A0A518EWD5"/>
<gene>
    <name evidence="10 13" type="primary">secY</name>
    <name evidence="13" type="ORF">Poly30_39420</name>
</gene>
<dbReference type="SUPFAM" id="SSF103491">
    <property type="entry name" value="Preprotein translocase SecY subunit"/>
    <property type="match status" value="1"/>
</dbReference>
<dbReference type="PROSITE" id="PS00756">
    <property type="entry name" value="SECY_2"/>
    <property type="match status" value="1"/>
</dbReference>
<keyword evidence="10" id="KW-1003">Cell membrane</keyword>
<evidence type="ECO:0000256" key="11">
    <source>
        <dbReference type="RuleBase" id="RU004349"/>
    </source>
</evidence>
<evidence type="ECO:0000256" key="6">
    <source>
        <dbReference type="ARBA" id="ARBA00022989"/>
    </source>
</evidence>
<feature type="region of interest" description="Disordered" evidence="12">
    <location>
        <begin position="424"/>
        <end position="453"/>
    </location>
</feature>
<dbReference type="RefSeq" id="WP_145200991.1">
    <property type="nucleotide sequence ID" value="NZ_CP036434.1"/>
</dbReference>
<dbReference type="NCBIfam" id="TIGR00967">
    <property type="entry name" value="3a0501s007"/>
    <property type="match status" value="1"/>
</dbReference>
<organism evidence="13 14">
    <name type="scientific">Saltatorellus ferox</name>
    <dbReference type="NCBI Taxonomy" id="2528018"/>
    <lineage>
        <taxon>Bacteria</taxon>
        <taxon>Pseudomonadati</taxon>
        <taxon>Planctomycetota</taxon>
        <taxon>Planctomycetia</taxon>
        <taxon>Planctomycetia incertae sedis</taxon>
        <taxon>Saltatorellus</taxon>
    </lineage>
</organism>
<evidence type="ECO:0000256" key="12">
    <source>
        <dbReference type="SAM" id="MobiDB-lite"/>
    </source>
</evidence>
<feature type="transmembrane region" description="Helical" evidence="10">
    <location>
        <begin position="206"/>
        <end position="227"/>
    </location>
</feature>
<evidence type="ECO:0000256" key="8">
    <source>
        <dbReference type="ARBA" id="ARBA00023136"/>
    </source>
</evidence>
<keyword evidence="3 10" id="KW-0813">Transport</keyword>
<evidence type="ECO:0000256" key="5">
    <source>
        <dbReference type="ARBA" id="ARBA00022927"/>
    </source>
</evidence>
<dbReference type="PRINTS" id="PR00303">
    <property type="entry name" value="SECYTRNLCASE"/>
</dbReference>
<feature type="transmembrane region" description="Helical" evidence="10">
    <location>
        <begin position="298"/>
        <end position="316"/>
    </location>
</feature>
<keyword evidence="6 10" id="KW-1133">Transmembrane helix</keyword>
<feature type="transmembrane region" description="Helical" evidence="10">
    <location>
        <begin position="262"/>
        <end position="286"/>
    </location>
</feature>
<dbReference type="GO" id="GO:0043952">
    <property type="term" value="P:protein transport by the Sec complex"/>
    <property type="evidence" value="ECO:0007669"/>
    <property type="project" value="UniProtKB-UniRule"/>
</dbReference>
<dbReference type="InterPro" id="IPR023201">
    <property type="entry name" value="SecY_dom_sf"/>
</dbReference>
<dbReference type="PANTHER" id="PTHR10906">
    <property type="entry name" value="SECY/SEC61-ALPHA FAMILY MEMBER"/>
    <property type="match status" value="1"/>
</dbReference>
<comment type="function">
    <text evidence="10">The central subunit of the protein translocation channel SecYEG. Consists of two halves formed by TMs 1-5 and 6-10. These two domains form a lateral gate at the front which open onto the bilayer between TMs 2 and 7, and are clamped together by SecE at the back. The channel is closed by both a pore ring composed of hydrophobic SecY resides and a short helix (helix 2A) on the extracellular side of the membrane which forms a plug. The plug probably moves laterally to allow the channel to open. The ring and the pore may move independently.</text>
</comment>
<evidence type="ECO:0000313" key="13">
    <source>
        <dbReference type="EMBL" id="QDV08399.1"/>
    </source>
</evidence>
<evidence type="ECO:0000256" key="1">
    <source>
        <dbReference type="ARBA" id="ARBA00004141"/>
    </source>
</evidence>
<dbReference type="InterPro" id="IPR030659">
    <property type="entry name" value="SecY_CS"/>
</dbReference>
<feature type="transmembrane region" description="Helical" evidence="10">
    <location>
        <begin position="148"/>
        <end position="168"/>
    </location>
</feature>
<dbReference type="InterPro" id="IPR002208">
    <property type="entry name" value="SecY/SEC61-alpha"/>
</dbReference>
<feature type="transmembrane region" description="Helical" evidence="10">
    <location>
        <begin position="51"/>
        <end position="84"/>
    </location>
</feature>
<keyword evidence="5 10" id="KW-0653">Protein transport</keyword>
<dbReference type="HAMAP" id="MF_01465">
    <property type="entry name" value="SecY"/>
    <property type="match status" value="1"/>
</dbReference>
<proteinExistence type="inferred from homology"/>
<dbReference type="EMBL" id="CP036434">
    <property type="protein sequence ID" value="QDV08399.1"/>
    <property type="molecule type" value="Genomic_DNA"/>
</dbReference>
<protein>
    <recommendedName>
        <fullName evidence="9 10">Protein translocase subunit SecY</fullName>
    </recommendedName>
</protein>
<keyword evidence="8 10" id="KW-0472">Membrane</keyword>
<dbReference type="FunFam" id="1.10.3370.10:FF:000001">
    <property type="entry name" value="Preprotein translocase subunit SecY"/>
    <property type="match status" value="1"/>
</dbReference>
<evidence type="ECO:0000256" key="9">
    <source>
        <dbReference type="ARBA" id="ARBA00039733"/>
    </source>
</evidence>
<feature type="compositionally biased region" description="Basic and acidic residues" evidence="12">
    <location>
        <begin position="444"/>
        <end position="453"/>
    </location>
</feature>
<evidence type="ECO:0000256" key="3">
    <source>
        <dbReference type="ARBA" id="ARBA00022448"/>
    </source>
</evidence>
<dbReference type="GO" id="GO:0005886">
    <property type="term" value="C:plasma membrane"/>
    <property type="evidence" value="ECO:0007669"/>
    <property type="project" value="UniProtKB-SubCell"/>
</dbReference>
<dbReference type="Pfam" id="PF00344">
    <property type="entry name" value="SecY"/>
    <property type="match status" value="1"/>
</dbReference>
<dbReference type="GO" id="GO:0006605">
    <property type="term" value="P:protein targeting"/>
    <property type="evidence" value="ECO:0007669"/>
    <property type="project" value="UniProtKB-UniRule"/>
</dbReference>
<comment type="similarity">
    <text evidence="2 10 11">Belongs to the SecY/SEC61-alpha family.</text>
</comment>
<feature type="transmembrane region" description="Helical" evidence="10">
    <location>
        <begin position="114"/>
        <end position="133"/>
    </location>
</feature>
<sequence length="453" mass="49162">MENNFLKLFKIPETRQRILRTLGLLIAYRVGFQIPIPGMDSQFLSESAGDSIFGLLSALSGGAIGQTTIFALGIMPFISASIIFSMLTKVSPQLEAVAKEGAAGQKKINQWTRLTTVPIALVQAIFIYTGVFLQNPQMIDVSMRDNKAGLAFIVIGALLTGALLVMWIGELITEYGVGNGASLIIMAGIIAGMPSSIAQLKENDNFWNVMVFLLIVWAITIFVVVFMHKGARRIPIQYARLQRGRRVYGGQRHFLPLKVNMAGVMPIIFASVLFVIPGILFGWAGWGYGQRMFSDPTGFVYTALYLVLIFSFCFFWNRLMFQPEDIAKNLREHGSFIPGIRPGAKTAEYLSRVLTRITLAGAAFLAVVAVLPAFITKDSSLTMEMRYFLGGTSVLIVVGVALELVDKLQAQLVMKAYDGGGAPPAVGTKPGKGKGAARGGASWTKRDGEAGAT</sequence>
<dbReference type="Gene3D" id="1.10.3370.10">
    <property type="entry name" value="SecY subunit domain"/>
    <property type="match status" value="1"/>
</dbReference>
<keyword evidence="14" id="KW-1185">Reference proteome</keyword>
<name>A0A518EWD5_9BACT</name>
<evidence type="ECO:0000256" key="10">
    <source>
        <dbReference type="HAMAP-Rule" id="MF_01465"/>
    </source>
</evidence>
<comment type="subunit">
    <text evidence="10">Component of the Sec protein translocase complex. Heterotrimer consisting of SecY, SecE and SecG subunits. The heterotrimers can form oligomers, although 1 heterotrimer is thought to be able to translocate proteins. Interacts with the ribosome. Interacts with SecDF, and other proteins may be involved. Interacts with SecA.</text>
</comment>